<evidence type="ECO:0000313" key="3">
    <source>
        <dbReference type="EMBL" id="SBS34770.1"/>
    </source>
</evidence>
<name>A0A1A8TP25_9GAMM</name>
<dbReference type="Pfam" id="PF18945">
    <property type="entry name" value="VipB_2"/>
    <property type="match status" value="1"/>
</dbReference>
<dbReference type="AlphaFoldDB" id="A0A1A8TP25"/>
<dbReference type="RefSeq" id="WP_067018130.1">
    <property type="nucleotide sequence ID" value="NZ_FLOB01000008.1"/>
</dbReference>
<proteinExistence type="predicted"/>
<gene>
    <name evidence="3" type="ORF">MSP8886_03165</name>
</gene>
<feature type="domain" description="TssC1 C-terminal" evidence="2">
    <location>
        <begin position="390"/>
        <end position="500"/>
    </location>
</feature>
<dbReference type="NCBIfam" id="TIGR03355">
    <property type="entry name" value="VI_chp_2"/>
    <property type="match status" value="1"/>
</dbReference>
<dbReference type="Pfam" id="PF05943">
    <property type="entry name" value="VipB"/>
    <property type="match status" value="1"/>
</dbReference>
<protein>
    <recommendedName>
        <fullName evidence="5">Type VI secretion protein, EvpB/VC_A0108 family</fullName>
    </recommendedName>
</protein>
<reference evidence="3 4" key="1">
    <citation type="submission" date="2016-06" db="EMBL/GenBank/DDBJ databases">
        <authorList>
            <person name="Kjaerup R.B."/>
            <person name="Dalgaard T.S."/>
            <person name="Juul-Madsen H.R."/>
        </authorList>
    </citation>
    <scope>NUCLEOTIDE SEQUENCE [LARGE SCALE GENOMIC DNA]</scope>
    <source>
        <strain evidence="3 4">CECT 8886</strain>
    </source>
</reference>
<dbReference type="InterPro" id="IPR010269">
    <property type="entry name" value="T6SS_TssC-like"/>
</dbReference>
<dbReference type="OrthoDB" id="9764000at2"/>
<dbReference type="InterPro" id="IPR044031">
    <property type="entry name" value="TssC1_N"/>
</dbReference>
<evidence type="ECO:0008006" key="5">
    <source>
        <dbReference type="Google" id="ProtNLM"/>
    </source>
</evidence>
<organism evidence="3 4">
    <name type="scientific">Marinomonas spartinae</name>
    <dbReference type="NCBI Taxonomy" id="1792290"/>
    <lineage>
        <taxon>Bacteria</taxon>
        <taxon>Pseudomonadati</taxon>
        <taxon>Pseudomonadota</taxon>
        <taxon>Gammaproteobacteria</taxon>
        <taxon>Oceanospirillales</taxon>
        <taxon>Oceanospirillaceae</taxon>
        <taxon>Marinomonas</taxon>
    </lineage>
</organism>
<evidence type="ECO:0000259" key="1">
    <source>
        <dbReference type="Pfam" id="PF05943"/>
    </source>
</evidence>
<sequence>MSVEEFSFISQNSAFGRQTEYRISDSDSLLDRFLNEKDLNKALLLWLESSSDSPLIWNKESVSSYIQKVITDIDAKLCQQINIIIHEEKFKKLESGWRSLFWLLSQAEQMDNERKVKIKLLNCNWMTLSRDVSKAIDFDQSAFFKLVYQSEFDHPGGEPFGVVIGNYEISNAQSNGSLYNDIATLKEISKTAAAAFSPFVCAGDSSLFGVDAFSELGHAYDLFTQFEQPEYINWRSFRSMEESRFVGLTLPRVLVRSPYLNNGKRSESFYFVEHIHDSDKDMLWGNAAFPFVSTLIRAYCASGWFGHIRGMDPGKISKGMVTGIAKDYFKNDSYQKEGKPPVDLIVTTKLEKELSELGFIPVSSVTNTEHLVFYSNASAQLAKNYDSNVANVNARLSSMLQYILCVSRFAHYLKVLARDRIGSYTTAQACERDLQAWINNYTTASDSASEQVRSKYPLSNAKVKVSENKSRPGHFFSLLQLQPHFQLDQMVSSIRLITELSPHHQIKE</sequence>
<dbReference type="EMBL" id="FLOB01000008">
    <property type="protein sequence ID" value="SBS34770.1"/>
    <property type="molecule type" value="Genomic_DNA"/>
</dbReference>
<dbReference type="PANTHER" id="PTHR35565:SF3">
    <property type="entry name" value="TYPE VI SECRETION SYSTEM SHEATH PROTEIN TSSC1"/>
    <property type="match status" value="1"/>
</dbReference>
<dbReference type="InterPro" id="IPR044032">
    <property type="entry name" value="TssC1_C"/>
</dbReference>
<keyword evidence="4" id="KW-1185">Reference proteome</keyword>
<dbReference type="STRING" id="1792290.MSP8886_03165"/>
<dbReference type="PANTHER" id="PTHR35565">
    <property type="entry name" value="CYTOPLASMIC PROTEIN-RELATED"/>
    <property type="match status" value="1"/>
</dbReference>
<dbReference type="Proteomes" id="UP000092544">
    <property type="component" value="Unassembled WGS sequence"/>
</dbReference>
<evidence type="ECO:0000259" key="2">
    <source>
        <dbReference type="Pfam" id="PF18945"/>
    </source>
</evidence>
<accession>A0A1A8TP25</accession>
<evidence type="ECO:0000313" key="4">
    <source>
        <dbReference type="Proteomes" id="UP000092544"/>
    </source>
</evidence>
<feature type="domain" description="TssC1 N-terminal" evidence="1">
    <location>
        <begin position="68"/>
        <end position="380"/>
    </location>
</feature>